<dbReference type="InterPro" id="IPR037217">
    <property type="entry name" value="Trp/Indoleamine_2_3_dOase-like"/>
</dbReference>
<comment type="function">
    <text evidence="1">Heme-dependent dioxygenase that catalyzes the oxidative cleavage of the L-tryptophan (L-Trp) pyrrole ring and converts L-tryptophan to N-formyl-L-kynurenine. Catalyzes the oxidative cleavage of the indole moiety.</text>
</comment>
<comment type="caution">
    <text evidence="2">The sequence shown here is derived from an EMBL/GenBank/DDBJ whole genome shotgun (WGS) entry which is preliminary data.</text>
</comment>
<feature type="binding site" description="axial binding residue" evidence="1">
    <location>
        <position position="231"/>
    </location>
    <ligand>
        <name>heme</name>
        <dbReference type="ChEBI" id="CHEBI:30413"/>
    </ligand>
    <ligandPart>
        <name>Fe</name>
        <dbReference type="ChEBI" id="CHEBI:18248"/>
    </ligandPart>
</feature>
<feature type="binding site" evidence="1">
    <location>
        <position position="245"/>
    </location>
    <ligand>
        <name>substrate</name>
    </ligand>
</feature>
<dbReference type="SUPFAM" id="SSF140959">
    <property type="entry name" value="Indolic compounds 2,3-dioxygenase-like"/>
    <property type="match status" value="1"/>
</dbReference>
<protein>
    <recommendedName>
        <fullName evidence="1">Tryptophan 2,3-dioxygenase</fullName>
        <shortName evidence="1">TDO</shortName>
        <ecNumber evidence="1">1.13.11.11</ecNumber>
    </recommendedName>
    <alternativeName>
        <fullName evidence="1">Tryptamin 2,3-dioxygenase</fullName>
    </alternativeName>
    <alternativeName>
        <fullName evidence="1">Tryptophan oxygenase</fullName>
        <shortName evidence="1">TO</shortName>
        <shortName evidence="1">TRPO</shortName>
    </alternativeName>
    <alternativeName>
        <fullName evidence="1">Tryptophan pyrrolase</fullName>
    </alternativeName>
    <alternativeName>
        <fullName evidence="1">Tryptophanase</fullName>
    </alternativeName>
</protein>
<dbReference type="GO" id="GO:0046872">
    <property type="term" value="F:metal ion binding"/>
    <property type="evidence" value="ECO:0007669"/>
    <property type="project" value="UniProtKB-KW"/>
</dbReference>
<dbReference type="UniPathway" id="UPA00333">
    <property type="reaction ID" value="UER00453"/>
</dbReference>
<dbReference type="GO" id="GO:0020037">
    <property type="term" value="F:heme binding"/>
    <property type="evidence" value="ECO:0007669"/>
    <property type="project" value="UniProtKB-UniRule"/>
</dbReference>
<dbReference type="Pfam" id="PF03301">
    <property type="entry name" value="Trp_dioxygenase"/>
    <property type="match status" value="2"/>
</dbReference>
<dbReference type="GO" id="GO:0004833">
    <property type="term" value="F:L-tryptophan 2,3-dioxygenase activity"/>
    <property type="evidence" value="ECO:0007669"/>
    <property type="project" value="UniProtKB-UniRule"/>
</dbReference>
<comment type="subunit">
    <text evidence="1">Homotetramer.</text>
</comment>
<feature type="binding site" evidence="1">
    <location>
        <begin position="42"/>
        <end position="46"/>
    </location>
    <ligand>
        <name>substrate</name>
    </ligand>
</feature>
<dbReference type="EMBL" id="JAFREP010000033">
    <property type="protein sequence ID" value="MBO1322234.1"/>
    <property type="molecule type" value="Genomic_DNA"/>
</dbReference>
<reference evidence="2" key="1">
    <citation type="submission" date="2021-03" db="EMBL/GenBank/DDBJ databases">
        <authorList>
            <person name="Wang G."/>
        </authorList>
    </citation>
    <scope>NUCLEOTIDE SEQUENCE</scope>
    <source>
        <strain evidence="2">KCTC 12899</strain>
    </source>
</reference>
<feature type="binding site" evidence="1">
    <location>
        <position position="108"/>
    </location>
    <ligand>
        <name>substrate</name>
    </ligand>
</feature>
<organism evidence="2 3">
    <name type="scientific">Acanthopleuribacter pedis</name>
    <dbReference type="NCBI Taxonomy" id="442870"/>
    <lineage>
        <taxon>Bacteria</taxon>
        <taxon>Pseudomonadati</taxon>
        <taxon>Acidobacteriota</taxon>
        <taxon>Holophagae</taxon>
        <taxon>Acanthopleuribacterales</taxon>
        <taxon>Acanthopleuribacteraceae</taxon>
        <taxon>Acanthopleuribacter</taxon>
    </lineage>
</organism>
<comment type="pathway">
    <text evidence="1">Amino-acid degradation; L-tryptophan degradation via kynurenine pathway; L-kynurenine from L-tryptophan: step 1/2.</text>
</comment>
<sequence length="278" mass="32349">MTINYKDLVLEELNYNSYLQLPQLLNLQHLRSNPQHPDEMFFIIIHQTAELWFKEVLHETTKLVAGFRENMVSRALKAIKRIGAIMELQVAQIRLLSTLTPVEFAGFRDLLKPASGFQSAQFREVEFTYGLRNPFFLNFFEKLPDIKKRLENIQNQPSVYDEALRCLKRAGYAVPEAVLGRDVTESPQCNEDLAALFQKIYEDPKQEFHWVLLFEAMVDLDEKLMLWRKTHAVMVERTIGRKMGTGGSTGWQFLRTREDLKCFPELWDVRNSIGAGAY</sequence>
<dbReference type="EC" id="1.13.11.11" evidence="1"/>
<keyword evidence="1" id="KW-0479">Metal-binding</keyword>
<comment type="similarity">
    <text evidence="1">Belongs to the tryptophan 2,3-dioxygenase family.</text>
</comment>
<dbReference type="AlphaFoldDB" id="A0A8J7QE76"/>
<evidence type="ECO:0000256" key="1">
    <source>
        <dbReference type="HAMAP-Rule" id="MF_01972"/>
    </source>
</evidence>
<keyword evidence="3" id="KW-1185">Reference proteome</keyword>
<dbReference type="PANTHER" id="PTHR10138:SF0">
    <property type="entry name" value="TRYPTOPHAN 2,3-DIOXYGENASE"/>
    <property type="match status" value="1"/>
</dbReference>
<keyword evidence="1" id="KW-0408">Iron</keyword>
<comment type="cofactor">
    <cofactor evidence="1">
        <name>heme</name>
        <dbReference type="ChEBI" id="CHEBI:30413"/>
    </cofactor>
    <text evidence="1">Binds 1 heme group per subunit.</text>
</comment>
<dbReference type="GO" id="GO:0019442">
    <property type="term" value="P:L-tryptophan catabolic process to acetyl-CoA"/>
    <property type="evidence" value="ECO:0007669"/>
    <property type="project" value="TreeGrafter"/>
</dbReference>
<evidence type="ECO:0000313" key="2">
    <source>
        <dbReference type="EMBL" id="MBO1322234.1"/>
    </source>
</evidence>
<name>A0A8J7QE76_9BACT</name>
<evidence type="ECO:0000313" key="3">
    <source>
        <dbReference type="Proteomes" id="UP000664417"/>
    </source>
</evidence>
<keyword evidence="1" id="KW-0823">Tryptophan catabolism</keyword>
<dbReference type="RefSeq" id="WP_207862207.1">
    <property type="nucleotide sequence ID" value="NZ_JAFREP010000033.1"/>
</dbReference>
<comment type="caution">
    <text evidence="1">Lacks conserved residue(s) required for the propagation of feature annotation.</text>
</comment>
<dbReference type="PANTHER" id="PTHR10138">
    <property type="entry name" value="TRYPTOPHAN 2,3-DIOXYGENASE"/>
    <property type="match status" value="1"/>
</dbReference>
<dbReference type="Proteomes" id="UP000664417">
    <property type="component" value="Unassembled WGS sequence"/>
</dbReference>
<keyword evidence="1" id="KW-0223">Dioxygenase</keyword>
<dbReference type="GO" id="GO:0019441">
    <property type="term" value="P:L-tryptophan catabolic process to kynurenine"/>
    <property type="evidence" value="ECO:0007669"/>
    <property type="project" value="UniProtKB-UniRule"/>
</dbReference>
<proteinExistence type="inferred from homology"/>
<accession>A0A8J7QE76</accession>
<keyword evidence="1" id="KW-0349">Heme</keyword>
<gene>
    <name evidence="1" type="primary">kynA</name>
    <name evidence="2" type="ORF">J3U88_27415</name>
</gene>
<comment type="catalytic activity">
    <reaction evidence="1">
        <text>L-tryptophan + O2 = N-formyl-L-kynurenine</text>
        <dbReference type="Rhea" id="RHEA:24536"/>
        <dbReference type="ChEBI" id="CHEBI:15379"/>
        <dbReference type="ChEBI" id="CHEBI:57912"/>
        <dbReference type="ChEBI" id="CHEBI:58629"/>
        <dbReference type="EC" id="1.13.11.11"/>
    </reaction>
</comment>
<keyword evidence="1" id="KW-0560">Oxidoreductase</keyword>
<dbReference type="HAMAP" id="MF_01972">
    <property type="entry name" value="T23O"/>
    <property type="match status" value="1"/>
</dbReference>
<dbReference type="Gene3D" id="1.20.58.480">
    <property type="match status" value="1"/>
</dbReference>
<dbReference type="InterPro" id="IPR004981">
    <property type="entry name" value="Trp_2_3_dOase"/>
</dbReference>